<proteinExistence type="inferred from homology"/>
<evidence type="ECO:0000259" key="10">
    <source>
        <dbReference type="Pfam" id="PF00909"/>
    </source>
</evidence>
<dbReference type="InterPro" id="IPR029020">
    <property type="entry name" value="Ammonium/urea_transptr"/>
</dbReference>
<keyword evidence="9" id="KW-0732">Signal</keyword>
<evidence type="ECO:0000256" key="7">
    <source>
        <dbReference type="ARBA" id="ARBA00023177"/>
    </source>
</evidence>
<dbReference type="AlphaFoldDB" id="A0AAD5SVL3"/>
<comment type="caution">
    <text evidence="8">Lacks conserved residue(s) required for the propagation of feature annotation.</text>
</comment>
<feature type="domain" description="Ammonium transporter AmtB-like" evidence="10">
    <location>
        <begin position="34"/>
        <end position="429"/>
    </location>
</feature>
<dbReference type="InterPro" id="IPR018047">
    <property type="entry name" value="Ammonium_transpt_CS"/>
</dbReference>
<keyword evidence="6 8" id="KW-0472">Membrane</keyword>
<comment type="subcellular location">
    <subcellularLocation>
        <location evidence="8">Cell membrane</location>
        <topology evidence="8">Multi-pass membrane protein</topology>
    </subcellularLocation>
    <subcellularLocation>
        <location evidence="1">Membrane</location>
        <topology evidence="1">Multi-pass membrane protein</topology>
    </subcellularLocation>
</comment>
<comment type="caution">
    <text evidence="11">The sequence shown here is derived from an EMBL/GenBank/DDBJ whole genome shotgun (WGS) entry which is preliminary data.</text>
</comment>
<evidence type="ECO:0000256" key="3">
    <source>
        <dbReference type="ARBA" id="ARBA00022448"/>
    </source>
</evidence>
<dbReference type="EMBL" id="JADGJH010001522">
    <property type="protein sequence ID" value="KAJ3112627.1"/>
    <property type="molecule type" value="Genomic_DNA"/>
</dbReference>
<sequence>MRILAFLVLSASAVIAQSTSSSATSPVDSGDVSWVLISSALVFIMVPGLGLFYSGLAETKNSLAMLLVVMLAFAVVAVQWALFGYSLAFSDTSVSTFVGNFRYGALLDTMETQHPNAPTIPGSLYSMYQMMFAAITPALFVGATAGRMRILPTIVFVFMWTTVVYDPICYWVWAPNGWLHNLNVMDYAGGSVVHVSSGATAFVLALLVGKRVDYGKRDYHNHNPTFVYIGTGFNGGSSVAANSRGVNAAYASNLAACIGGLVWMGLDTLINRKKFSAIGFCTGAVAGLATITPGSGYVQPGIGLIFGILASVVCFYAVKLMHYLHVDDSLDVAAVHGVGGALGLVLTGVFAQYSVTDVDVTGATAGWLDHVWVQVPVQLAAIAAVGVWSAVWSITFVLAINLIPGLKMRCNAEAELRGMDFADVGENAYPFVEYGKLKNDDLGQE</sequence>
<evidence type="ECO:0000256" key="5">
    <source>
        <dbReference type="ARBA" id="ARBA00022989"/>
    </source>
</evidence>
<evidence type="ECO:0000256" key="1">
    <source>
        <dbReference type="ARBA" id="ARBA00004141"/>
    </source>
</evidence>
<keyword evidence="4 8" id="KW-0812">Transmembrane</keyword>
<dbReference type="Proteomes" id="UP001211907">
    <property type="component" value="Unassembled WGS sequence"/>
</dbReference>
<feature type="transmembrane region" description="Helical" evidence="8">
    <location>
        <begin position="125"/>
        <end position="143"/>
    </location>
</feature>
<gene>
    <name evidence="11" type="ORF">HK100_002267</name>
</gene>
<feature type="transmembrane region" description="Helical" evidence="8">
    <location>
        <begin position="375"/>
        <end position="399"/>
    </location>
</feature>
<dbReference type="GO" id="GO:0005886">
    <property type="term" value="C:plasma membrane"/>
    <property type="evidence" value="ECO:0007669"/>
    <property type="project" value="UniProtKB-SubCell"/>
</dbReference>
<dbReference type="Gene3D" id="1.10.3430.10">
    <property type="entry name" value="Ammonium transporter AmtB like domains"/>
    <property type="match status" value="1"/>
</dbReference>
<feature type="transmembrane region" description="Helical" evidence="8">
    <location>
        <begin position="63"/>
        <end position="83"/>
    </location>
</feature>
<evidence type="ECO:0000313" key="11">
    <source>
        <dbReference type="EMBL" id="KAJ3112627.1"/>
    </source>
</evidence>
<evidence type="ECO:0000256" key="6">
    <source>
        <dbReference type="ARBA" id="ARBA00023136"/>
    </source>
</evidence>
<accession>A0AAD5SVL3</accession>
<dbReference type="PANTHER" id="PTHR43029">
    <property type="entry name" value="AMMONIUM TRANSPORTER MEP2"/>
    <property type="match status" value="1"/>
</dbReference>
<comment type="similarity">
    <text evidence="2 8">Belongs to the ammonia transporter channel (TC 1.A.11.2) family.</text>
</comment>
<dbReference type="InterPro" id="IPR024041">
    <property type="entry name" value="NH4_transpt_AmtB-like_dom"/>
</dbReference>
<evidence type="ECO:0000256" key="2">
    <source>
        <dbReference type="ARBA" id="ARBA00005887"/>
    </source>
</evidence>
<evidence type="ECO:0000256" key="8">
    <source>
        <dbReference type="RuleBase" id="RU362002"/>
    </source>
</evidence>
<feature type="transmembrane region" description="Helical" evidence="8">
    <location>
        <begin position="33"/>
        <end position="56"/>
    </location>
</feature>
<dbReference type="Pfam" id="PF00909">
    <property type="entry name" value="Ammonium_transp"/>
    <property type="match status" value="1"/>
</dbReference>
<organism evidence="11 12">
    <name type="scientific">Physocladia obscura</name>
    <dbReference type="NCBI Taxonomy" id="109957"/>
    <lineage>
        <taxon>Eukaryota</taxon>
        <taxon>Fungi</taxon>
        <taxon>Fungi incertae sedis</taxon>
        <taxon>Chytridiomycota</taxon>
        <taxon>Chytridiomycota incertae sedis</taxon>
        <taxon>Chytridiomycetes</taxon>
        <taxon>Chytridiales</taxon>
        <taxon>Chytriomycetaceae</taxon>
        <taxon>Physocladia</taxon>
    </lineage>
</organism>
<keyword evidence="7 8" id="KW-0924">Ammonia transport</keyword>
<evidence type="ECO:0000313" key="12">
    <source>
        <dbReference type="Proteomes" id="UP001211907"/>
    </source>
</evidence>
<feature type="transmembrane region" description="Helical" evidence="8">
    <location>
        <begin position="297"/>
        <end position="318"/>
    </location>
</feature>
<dbReference type="SUPFAM" id="SSF111352">
    <property type="entry name" value="Ammonium transporter"/>
    <property type="match status" value="1"/>
</dbReference>
<keyword evidence="12" id="KW-1185">Reference proteome</keyword>
<feature type="signal peptide" evidence="9">
    <location>
        <begin position="1"/>
        <end position="16"/>
    </location>
</feature>
<keyword evidence="3 8" id="KW-0813">Transport</keyword>
<dbReference type="NCBIfam" id="TIGR00836">
    <property type="entry name" value="amt"/>
    <property type="match status" value="1"/>
</dbReference>
<feature type="transmembrane region" description="Helical" evidence="8">
    <location>
        <begin position="275"/>
        <end position="291"/>
    </location>
</feature>
<dbReference type="PROSITE" id="PS01219">
    <property type="entry name" value="AMMONIUM_TRANSP"/>
    <property type="match status" value="1"/>
</dbReference>
<evidence type="ECO:0000256" key="4">
    <source>
        <dbReference type="ARBA" id="ARBA00022692"/>
    </source>
</evidence>
<dbReference type="PANTHER" id="PTHR43029:SF10">
    <property type="entry name" value="AMMONIUM TRANSPORTER MEP2"/>
    <property type="match status" value="1"/>
</dbReference>
<reference evidence="11" key="1">
    <citation type="submission" date="2020-05" db="EMBL/GenBank/DDBJ databases">
        <title>Phylogenomic resolution of chytrid fungi.</title>
        <authorList>
            <person name="Stajich J.E."/>
            <person name="Amses K."/>
            <person name="Simmons R."/>
            <person name="Seto K."/>
            <person name="Myers J."/>
            <person name="Bonds A."/>
            <person name="Quandt C.A."/>
            <person name="Barry K."/>
            <person name="Liu P."/>
            <person name="Grigoriev I."/>
            <person name="Longcore J.E."/>
            <person name="James T.Y."/>
        </authorList>
    </citation>
    <scope>NUCLEOTIDE SEQUENCE</scope>
    <source>
        <strain evidence="11">JEL0513</strain>
    </source>
</reference>
<keyword evidence="5 8" id="KW-1133">Transmembrane helix</keyword>
<feature type="chain" id="PRO_5042043523" description="Ammonium transporter" evidence="9">
    <location>
        <begin position="17"/>
        <end position="445"/>
    </location>
</feature>
<evidence type="ECO:0000256" key="9">
    <source>
        <dbReference type="SAM" id="SignalP"/>
    </source>
</evidence>
<dbReference type="GO" id="GO:0008519">
    <property type="term" value="F:ammonium channel activity"/>
    <property type="evidence" value="ECO:0007669"/>
    <property type="project" value="InterPro"/>
</dbReference>
<feature type="transmembrane region" description="Helical" evidence="8">
    <location>
        <begin position="150"/>
        <end position="173"/>
    </location>
</feature>
<feature type="transmembrane region" description="Helical" evidence="8">
    <location>
        <begin position="330"/>
        <end position="355"/>
    </location>
</feature>
<feature type="transmembrane region" description="Helical" evidence="8">
    <location>
        <begin position="185"/>
        <end position="208"/>
    </location>
</feature>
<name>A0AAD5SVL3_9FUNG</name>
<protein>
    <recommendedName>
        <fullName evidence="8">Ammonium transporter</fullName>
    </recommendedName>
</protein>
<dbReference type="InterPro" id="IPR001905">
    <property type="entry name" value="Ammonium_transpt"/>
</dbReference>